<keyword evidence="2" id="KW-0472">Membrane</keyword>
<feature type="transmembrane region" description="Helical" evidence="2">
    <location>
        <begin position="362"/>
        <end position="382"/>
    </location>
</feature>
<protein>
    <submittedName>
        <fullName evidence="3">ABC transporter permease</fullName>
    </submittedName>
</protein>
<feature type="transmembrane region" description="Helical" evidence="2">
    <location>
        <begin position="412"/>
        <end position="435"/>
    </location>
</feature>
<evidence type="ECO:0000313" key="4">
    <source>
        <dbReference type="Proteomes" id="UP000291469"/>
    </source>
</evidence>
<reference evidence="3 4" key="1">
    <citation type="submission" date="2019-01" db="EMBL/GenBank/DDBJ databases">
        <title>Egibacter rhizosphaerae EGI 80759T.</title>
        <authorList>
            <person name="Chen D.-D."/>
            <person name="Tian Y."/>
            <person name="Jiao J.-Y."/>
            <person name="Zhang X.-T."/>
            <person name="Zhang Y.-G."/>
            <person name="Zhang Y."/>
            <person name="Xiao M."/>
            <person name="Shu W.-S."/>
            <person name="Li W.-J."/>
        </authorList>
    </citation>
    <scope>NUCLEOTIDE SEQUENCE [LARGE SCALE GENOMIC DNA]</scope>
    <source>
        <strain evidence="3 4">EGI 80759</strain>
    </source>
</reference>
<dbReference type="OrthoDB" id="2014935at2"/>
<evidence type="ECO:0000256" key="1">
    <source>
        <dbReference type="SAM" id="MobiDB-lite"/>
    </source>
</evidence>
<dbReference type="RefSeq" id="WP_131155211.1">
    <property type="nucleotide sequence ID" value="NZ_CP036402.1"/>
</dbReference>
<feature type="transmembrane region" description="Helical" evidence="2">
    <location>
        <begin position="316"/>
        <end position="342"/>
    </location>
</feature>
<keyword evidence="4" id="KW-1185">Reference proteome</keyword>
<dbReference type="Proteomes" id="UP000291469">
    <property type="component" value="Chromosome"/>
</dbReference>
<dbReference type="AlphaFoldDB" id="A0A411YG20"/>
<feature type="transmembrane region" description="Helical" evidence="2">
    <location>
        <begin position="518"/>
        <end position="542"/>
    </location>
</feature>
<dbReference type="KEGG" id="erz:ER308_11985"/>
<accession>A0A411YG20</accession>
<feature type="compositionally biased region" description="Polar residues" evidence="1">
    <location>
        <begin position="1"/>
        <end position="14"/>
    </location>
</feature>
<feature type="transmembrane region" description="Helical" evidence="2">
    <location>
        <begin position="205"/>
        <end position="223"/>
    </location>
</feature>
<keyword evidence="2" id="KW-0812">Transmembrane</keyword>
<dbReference type="EMBL" id="CP036402">
    <property type="protein sequence ID" value="QBI20214.1"/>
    <property type="molecule type" value="Genomic_DNA"/>
</dbReference>
<feature type="transmembrane region" description="Helical" evidence="2">
    <location>
        <begin position="479"/>
        <end position="498"/>
    </location>
</feature>
<gene>
    <name evidence="3" type="ORF">ER308_11985</name>
</gene>
<feature type="region of interest" description="Disordered" evidence="1">
    <location>
        <begin position="1"/>
        <end position="20"/>
    </location>
</feature>
<keyword evidence="2" id="KW-1133">Transmembrane helix</keyword>
<feature type="transmembrane region" description="Helical" evidence="2">
    <location>
        <begin position="39"/>
        <end position="61"/>
    </location>
</feature>
<feature type="transmembrane region" description="Helical" evidence="2">
    <location>
        <begin position="257"/>
        <end position="278"/>
    </location>
</feature>
<proteinExistence type="predicted"/>
<feature type="transmembrane region" description="Helical" evidence="2">
    <location>
        <begin position="143"/>
        <end position="173"/>
    </location>
</feature>
<evidence type="ECO:0000256" key="2">
    <source>
        <dbReference type="SAM" id="Phobius"/>
    </source>
</evidence>
<feature type="transmembrane region" description="Helical" evidence="2">
    <location>
        <begin position="179"/>
        <end position="198"/>
    </location>
</feature>
<feature type="transmembrane region" description="Helical" evidence="2">
    <location>
        <begin position="455"/>
        <end position="472"/>
    </location>
</feature>
<evidence type="ECO:0000313" key="3">
    <source>
        <dbReference type="EMBL" id="QBI20214.1"/>
    </source>
</evidence>
<organism evidence="3 4">
    <name type="scientific">Egibacter rhizosphaerae</name>
    <dbReference type="NCBI Taxonomy" id="1670831"/>
    <lineage>
        <taxon>Bacteria</taxon>
        <taxon>Bacillati</taxon>
        <taxon>Actinomycetota</taxon>
        <taxon>Nitriliruptoria</taxon>
        <taxon>Egibacterales</taxon>
        <taxon>Egibacteraceae</taxon>
        <taxon>Egibacter</taxon>
    </lineage>
</organism>
<feature type="transmembrane region" description="Helical" evidence="2">
    <location>
        <begin position="102"/>
        <end position="122"/>
    </location>
</feature>
<name>A0A411YG20_9ACTN</name>
<sequence length="550" mass="56404">MTATTHSPANTERAPSNGHALAGTGTLVRFMLRRDRIRLLAWTAGFAALTLYLVTALPVAYETEADLAAATQLFADPVGRMLIGPGYGFDDPSFERFVANGYGLYFFILSALMSILLIVRHTRLEEQTGRAELVRANVVGRHTALTSALIVTVITNLVIGAAVFGVMVAVAGFGAGGSALFAASIAAVGVGFGGIATITAQLTEYSRAAAGIAGAALGAAFVLRAGGDMAAEGGNALSWTSPLGWGQQTAPFVLDRWWPLALPLGLAVVAAAVGYALAVRRDVGASLFSARPGPATAAPSLGTPLGLALRLQRASILGWGAALIIGGLVFGAYTDALIEALADMPDVFLELFGGAEDMVAGYLAYMAEFMAYLVAAFAIMAVRSLRNEETGGRAEPVLATPVSRWAWLGSNLAVAAAAVVVLMGLTGAATGAGAAIVTGEAHHVGELTAAHLNHAPGPLLVLGVAALLFGVFPRAVPIAWVLVGYGLVVGTFGPLLDLPEAAFDLSPFEHPAEMPLEGFALAPVAILTLLAIVAAALGLLAFRQRGVNVT</sequence>